<evidence type="ECO:0000256" key="1">
    <source>
        <dbReference type="ARBA" id="ARBA00004651"/>
    </source>
</evidence>
<dbReference type="OrthoDB" id="2414439at2"/>
<evidence type="ECO:0000256" key="5">
    <source>
        <dbReference type="ARBA" id="ARBA00022989"/>
    </source>
</evidence>
<feature type="transmembrane region" description="Helical" evidence="7">
    <location>
        <begin position="491"/>
        <end position="514"/>
    </location>
</feature>
<dbReference type="InterPro" id="IPR004638">
    <property type="entry name" value="EmrB-like"/>
</dbReference>
<feature type="transmembrane region" description="Helical" evidence="7">
    <location>
        <begin position="419"/>
        <end position="439"/>
    </location>
</feature>
<feature type="transmembrane region" description="Helical" evidence="7">
    <location>
        <begin position="244"/>
        <end position="262"/>
    </location>
</feature>
<evidence type="ECO:0000256" key="7">
    <source>
        <dbReference type="SAM" id="Phobius"/>
    </source>
</evidence>
<evidence type="ECO:0000256" key="6">
    <source>
        <dbReference type="ARBA" id="ARBA00023136"/>
    </source>
</evidence>
<feature type="transmembrane region" description="Helical" evidence="7">
    <location>
        <begin position="213"/>
        <end position="232"/>
    </location>
</feature>
<dbReference type="InterPro" id="IPR036259">
    <property type="entry name" value="MFS_trans_sf"/>
</dbReference>
<reference evidence="9 10" key="1">
    <citation type="submission" date="2016-10" db="EMBL/GenBank/DDBJ databases">
        <authorList>
            <person name="Varghese N."/>
            <person name="Submissions S."/>
        </authorList>
    </citation>
    <scope>NUCLEOTIDE SEQUENCE [LARGE SCALE GENOMIC DNA]</scope>
    <source>
        <strain evidence="9 10">DSM 18839</strain>
    </source>
</reference>
<dbReference type="PROSITE" id="PS50850">
    <property type="entry name" value="MFS"/>
    <property type="match status" value="1"/>
</dbReference>
<evidence type="ECO:0000256" key="3">
    <source>
        <dbReference type="ARBA" id="ARBA00022475"/>
    </source>
</evidence>
<feature type="transmembrane region" description="Helical" evidence="7">
    <location>
        <begin position="65"/>
        <end position="84"/>
    </location>
</feature>
<sequence>MTEPLVTDPAPSDAAPVAFGRLRRGLILATTVLGSSLAFIDGSVVNVALADMQRDLGATVGDLQWIANSYMLTLAALLLLGGAFGDRIGRRRIFILGLVIFAATSIACAMAENAPVLIVARAFQGVGAALLVPNSLAILSASYPRDKRGRAIGAWSAFAAVTSAGGPVLGGWLVDSFGWASVFWINPPICALALVLALVSVEENRNPQARGDPDWLGGLLVMAGLGLVSYALIQAGEATFDSRIGTAAGLLGILALVLFVRVESRCAMPLMPLHLFADREFAAANVLTLLLYGALGAAVFLFPFGLIRLYGYTATQSGAAFLPFALVLFLLARWGGTLIDRYGARLPLVGGTLITAVGLGMLAIPTTGTPYWSTFLPGVIVLGIGMAVSIPPLTTGVMNAVDDRHAGIASAVNNAASRVAFLIAVAAIGPLLLIAFNWLQAPLMAEIEMPEPVREAIRRDPGSLASLTAPEGSGAAGPLIVAAARNALIDAFRIAIVGLAILATVSGLVAAVMYPKRPRRKG</sequence>
<proteinExistence type="predicted"/>
<dbReference type="GO" id="GO:0005886">
    <property type="term" value="C:plasma membrane"/>
    <property type="evidence" value="ECO:0007669"/>
    <property type="project" value="UniProtKB-SubCell"/>
</dbReference>
<keyword evidence="5 7" id="KW-1133">Transmembrane helix</keyword>
<keyword evidence="10" id="KW-1185">Reference proteome</keyword>
<evidence type="ECO:0000256" key="2">
    <source>
        <dbReference type="ARBA" id="ARBA00022448"/>
    </source>
</evidence>
<organism evidence="9 10">
    <name type="scientific">Thalassobaculum litoreum DSM 18839</name>
    <dbReference type="NCBI Taxonomy" id="1123362"/>
    <lineage>
        <taxon>Bacteria</taxon>
        <taxon>Pseudomonadati</taxon>
        <taxon>Pseudomonadota</taxon>
        <taxon>Alphaproteobacteria</taxon>
        <taxon>Rhodospirillales</taxon>
        <taxon>Thalassobaculaceae</taxon>
        <taxon>Thalassobaculum</taxon>
    </lineage>
</organism>
<dbReference type="GO" id="GO:0022857">
    <property type="term" value="F:transmembrane transporter activity"/>
    <property type="evidence" value="ECO:0007669"/>
    <property type="project" value="InterPro"/>
</dbReference>
<evidence type="ECO:0000313" key="10">
    <source>
        <dbReference type="Proteomes" id="UP000198615"/>
    </source>
</evidence>
<dbReference type="AlphaFoldDB" id="A0A8G2BHR5"/>
<dbReference type="InterPro" id="IPR011701">
    <property type="entry name" value="MFS"/>
</dbReference>
<feature type="transmembrane region" description="Helical" evidence="7">
    <location>
        <begin position="151"/>
        <end position="173"/>
    </location>
</feature>
<feature type="domain" description="Major facilitator superfamily (MFS) profile" evidence="8">
    <location>
        <begin position="27"/>
        <end position="518"/>
    </location>
</feature>
<dbReference type="Proteomes" id="UP000198615">
    <property type="component" value="Unassembled WGS sequence"/>
</dbReference>
<name>A0A8G2BHR5_9PROT</name>
<dbReference type="CDD" id="cd17321">
    <property type="entry name" value="MFS_MMR_MDR_like"/>
    <property type="match status" value="1"/>
</dbReference>
<comment type="caution">
    <text evidence="9">The sequence shown here is derived from an EMBL/GenBank/DDBJ whole genome shotgun (WGS) entry which is preliminary data.</text>
</comment>
<keyword evidence="6 7" id="KW-0472">Membrane</keyword>
<feature type="transmembrane region" description="Helical" evidence="7">
    <location>
        <begin position="310"/>
        <end position="332"/>
    </location>
</feature>
<feature type="transmembrane region" description="Helical" evidence="7">
    <location>
        <begin position="282"/>
        <end position="304"/>
    </location>
</feature>
<accession>A0A8G2BHR5</accession>
<evidence type="ECO:0000259" key="8">
    <source>
        <dbReference type="PROSITE" id="PS50850"/>
    </source>
</evidence>
<feature type="transmembrane region" description="Helical" evidence="7">
    <location>
        <begin position="93"/>
        <end position="112"/>
    </location>
</feature>
<dbReference type="InterPro" id="IPR020846">
    <property type="entry name" value="MFS_dom"/>
</dbReference>
<dbReference type="SUPFAM" id="SSF103473">
    <property type="entry name" value="MFS general substrate transporter"/>
    <property type="match status" value="1"/>
</dbReference>
<dbReference type="PRINTS" id="PR01036">
    <property type="entry name" value="TCRTETB"/>
</dbReference>
<dbReference type="Pfam" id="PF07690">
    <property type="entry name" value="MFS_1"/>
    <property type="match status" value="1"/>
</dbReference>
<dbReference type="PANTHER" id="PTHR42718">
    <property type="entry name" value="MAJOR FACILITATOR SUPERFAMILY MULTIDRUG TRANSPORTER MFSC"/>
    <property type="match status" value="1"/>
</dbReference>
<dbReference type="Gene3D" id="1.20.1250.20">
    <property type="entry name" value="MFS general substrate transporter like domains"/>
    <property type="match status" value="1"/>
</dbReference>
<keyword evidence="2" id="KW-0813">Transport</keyword>
<feature type="transmembrane region" description="Helical" evidence="7">
    <location>
        <begin position="179"/>
        <end position="201"/>
    </location>
</feature>
<dbReference type="EMBL" id="FNBW01000006">
    <property type="protein sequence ID" value="SDF75663.1"/>
    <property type="molecule type" value="Genomic_DNA"/>
</dbReference>
<dbReference type="NCBIfam" id="TIGR00711">
    <property type="entry name" value="efflux_EmrB"/>
    <property type="match status" value="1"/>
</dbReference>
<feature type="transmembrane region" description="Helical" evidence="7">
    <location>
        <begin position="118"/>
        <end position="139"/>
    </location>
</feature>
<dbReference type="PANTHER" id="PTHR42718:SF42">
    <property type="entry name" value="EXPORT PROTEIN"/>
    <property type="match status" value="1"/>
</dbReference>
<keyword evidence="4 7" id="KW-0812">Transmembrane</keyword>
<protein>
    <submittedName>
        <fullName evidence="9">Drug resistance transporter, EmrB/QacA subfamily</fullName>
    </submittedName>
</protein>
<feature type="transmembrane region" description="Helical" evidence="7">
    <location>
        <begin position="376"/>
        <end position="398"/>
    </location>
</feature>
<comment type="subcellular location">
    <subcellularLocation>
        <location evidence="1">Cell membrane</location>
        <topology evidence="1">Multi-pass membrane protein</topology>
    </subcellularLocation>
</comment>
<gene>
    <name evidence="9" type="ORF">SAMN05660686_02217</name>
</gene>
<evidence type="ECO:0000313" key="9">
    <source>
        <dbReference type="EMBL" id="SDF75663.1"/>
    </source>
</evidence>
<feature type="transmembrane region" description="Helical" evidence="7">
    <location>
        <begin position="344"/>
        <end position="364"/>
    </location>
</feature>
<keyword evidence="3" id="KW-1003">Cell membrane</keyword>
<evidence type="ECO:0000256" key="4">
    <source>
        <dbReference type="ARBA" id="ARBA00022692"/>
    </source>
</evidence>
<dbReference type="Gene3D" id="1.20.1720.10">
    <property type="entry name" value="Multidrug resistance protein D"/>
    <property type="match status" value="1"/>
</dbReference>
<dbReference type="RefSeq" id="WP_093150271.1">
    <property type="nucleotide sequence ID" value="NZ_FNBW01000006.1"/>
</dbReference>
<feature type="transmembrane region" description="Helical" evidence="7">
    <location>
        <begin position="26"/>
        <end position="45"/>
    </location>
</feature>